<reference evidence="2 3" key="1">
    <citation type="journal article" date="2015" name="Genome Announc.">
        <title>Complete Genome Sequence of Spiroplasma litorale TN-1T (DSM 21781), a Bacterium Isolated from a Green-Eyed Horsefly (Tabanus nigrovittatus).</title>
        <authorList>
            <person name="Lo W.S."/>
            <person name="Lai Y.C."/>
            <person name="Lien Y.W."/>
            <person name="Wang T.H."/>
            <person name="Kuo C.H."/>
        </authorList>
    </citation>
    <scope>NUCLEOTIDE SEQUENCE [LARGE SCALE GENOMIC DNA]</scope>
    <source>
        <strain evidence="2 3">TN-1</strain>
    </source>
</reference>
<dbReference type="RefSeq" id="WP_075058336.1">
    <property type="nucleotide sequence ID" value="NZ_CP012357.1"/>
</dbReference>
<dbReference type="STRING" id="216942.SLITO_v1c06040"/>
<keyword evidence="1" id="KW-0732">Signal</keyword>
<dbReference type="OrthoDB" id="9819506at2"/>
<organism evidence="2 3">
    <name type="scientific">Spiroplasma litorale</name>
    <dbReference type="NCBI Taxonomy" id="216942"/>
    <lineage>
        <taxon>Bacteria</taxon>
        <taxon>Bacillati</taxon>
        <taxon>Mycoplasmatota</taxon>
        <taxon>Mollicutes</taxon>
        <taxon>Entomoplasmatales</taxon>
        <taxon>Spiroplasmataceae</taxon>
        <taxon>Spiroplasma</taxon>
    </lineage>
</organism>
<dbReference type="PATRIC" id="fig|216942.3.peg.611"/>
<protein>
    <recommendedName>
        <fullName evidence="4">Lipoprotein</fullName>
    </recommendedName>
</protein>
<dbReference type="EMBL" id="CP012357">
    <property type="protein sequence ID" value="AKX34238.1"/>
    <property type="molecule type" value="Genomic_DNA"/>
</dbReference>
<name>A0A0K1W237_9MOLU</name>
<evidence type="ECO:0000313" key="3">
    <source>
        <dbReference type="Proteomes" id="UP000067476"/>
    </source>
</evidence>
<accession>A0A0K1W237</accession>
<feature type="chain" id="PRO_5005470783" description="Lipoprotein" evidence="1">
    <location>
        <begin position="23"/>
        <end position="500"/>
    </location>
</feature>
<dbReference type="PROSITE" id="PS51257">
    <property type="entry name" value="PROKAR_LIPOPROTEIN"/>
    <property type="match status" value="1"/>
</dbReference>
<gene>
    <name evidence="2" type="ORF">SLITO_v1c06040</name>
</gene>
<evidence type="ECO:0000313" key="2">
    <source>
        <dbReference type="EMBL" id="AKX34238.1"/>
    </source>
</evidence>
<evidence type="ECO:0000256" key="1">
    <source>
        <dbReference type="SAM" id="SignalP"/>
    </source>
</evidence>
<evidence type="ECO:0008006" key="4">
    <source>
        <dbReference type="Google" id="ProtNLM"/>
    </source>
</evidence>
<dbReference type="AlphaFoldDB" id="A0A0K1W237"/>
<dbReference type="KEGG" id="sll:SLITO_v1c06040"/>
<proteinExistence type="predicted"/>
<feature type="signal peptide" evidence="1">
    <location>
        <begin position="1"/>
        <end position="22"/>
    </location>
</feature>
<sequence length="500" mass="56083">MKKLISFLASISVMATPSLVLACGGTSETEDKNKDKIDLSKIENKDLGNLNGDDKLPSLSLVIKELNKINKNLNLTENDVQFDGTQTTTSAKLKALETSTSFIGEVTLSYNYQKNLFDLSTLKNKDLGTIKGNGNLPTIKEIITSINKVNENLNLKENDVQFDGTQTTTSAKLKALETSTSFKGEVNVTYKFEKSSNKDLSTLKGDLEKLYGKDSKPTDEEIINKFILVNKEENIKSSDIKLKQNSLNEELTKATIEAAENSESFFGLIDVTFEYNKATEVDLKLVDDLIKGEGDYASFSPAVFKKGVTASSEEITSKEKMFNNVKTFTERLLKLASILGIKITFDQLKEMVDINYYSDENGTTLQNNNEKIKLIRITVKKGWEMNIEGYYVTGVINAKIYEKVDITKVVTETDLGTLKVTSTSLPLYALRAVNEYLTTKYKDYMDANNITSDCWETINNKSFKYDDNSKTSATVTLPKEDTFNNIFYNNVTLKFKIEKK</sequence>
<keyword evidence="3" id="KW-1185">Reference proteome</keyword>
<dbReference type="Proteomes" id="UP000067476">
    <property type="component" value="Chromosome"/>
</dbReference>